<sequence length="82" mass="9685">MPQQHKKSNSTKRYRLCDQILRNLTKRSASSLHHFKLVLRAISIKPIVNGRQLGTLDKRIFHNIAKSKKRYISPSCRIFRVR</sequence>
<comment type="caution">
    <text evidence="1">The sequence shown here is derived from an EMBL/GenBank/DDBJ whole genome shotgun (WGS) entry which is preliminary data.</text>
</comment>
<name>A0A834MDL2_RHYFE</name>
<reference evidence="1" key="1">
    <citation type="submission" date="2020-08" db="EMBL/GenBank/DDBJ databases">
        <title>Genome sequencing and assembly of the red palm weevil Rhynchophorus ferrugineus.</title>
        <authorList>
            <person name="Dias G.B."/>
            <person name="Bergman C.M."/>
            <person name="Manee M."/>
        </authorList>
    </citation>
    <scope>NUCLEOTIDE SEQUENCE</scope>
    <source>
        <strain evidence="1">AA-2017</strain>
        <tissue evidence="1">Whole larva</tissue>
    </source>
</reference>
<dbReference type="Proteomes" id="UP000625711">
    <property type="component" value="Unassembled WGS sequence"/>
</dbReference>
<accession>A0A834MDL2</accession>
<gene>
    <name evidence="1" type="ORF">GWI33_013042</name>
</gene>
<evidence type="ECO:0000313" key="2">
    <source>
        <dbReference type="Proteomes" id="UP000625711"/>
    </source>
</evidence>
<proteinExistence type="predicted"/>
<evidence type="ECO:0000313" key="1">
    <source>
        <dbReference type="EMBL" id="KAF7274289.1"/>
    </source>
</evidence>
<dbReference type="EMBL" id="JAACXV010012940">
    <property type="protein sequence ID" value="KAF7274289.1"/>
    <property type="molecule type" value="Genomic_DNA"/>
</dbReference>
<organism evidence="1 2">
    <name type="scientific">Rhynchophorus ferrugineus</name>
    <name type="common">Red palm weevil</name>
    <name type="synonym">Curculio ferrugineus</name>
    <dbReference type="NCBI Taxonomy" id="354439"/>
    <lineage>
        <taxon>Eukaryota</taxon>
        <taxon>Metazoa</taxon>
        <taxon>Ecdysozoa</taxon>
        <taxon>Arthropoda</taxon>
        <taxon>Hexapoda</taxon>
        <taxon>Insecta</taxon>
        <taxon>Pterygota</taxon>
        <taxon>Neoptera</taxon>
        <taxon>Endopterygota</taxon>
        <taxon>Coleoptera</taxon>
        <taxon>Polyphaga</taxon>
        <taxon>Cucujiformia</taxon>
        <taxon>Curculionidae</taxon>
        <taxon>Dryophthorinae</taxon>
        <taxon>Rhynchophorus</taxon>
    </lineage>
</organism>
<dbReference type="AlphaFoldDB" id="A0A834MDL2"/>
<keyword evidence="2" id="KW-1185">Reference proteome</keyword>
<protein>
    <submittedName>
        <fullName evidence="1">Uncharacterized protein</fullName>
    </submittedName>
</protein>